<reference evidence="3" key="1">
    <citation type="submission" date="2024-06" db="EMBL/GenBank/DDBJ databases">
        <title>Complete Genome Sequence of mouse commensal type strain Neisseria musculi.</title>
        <authorList>
            <person name="Thapa E."/>
            <person name="Aluvathingal J."/>
            <person name="Nadendla S."/>
            <person name="Mehta A."/>
            <person name="Tettelin H."/>
            <person name="Weyand N.J."/>
        </authorList>
    </citation>
    <scope>NUCLEOTIDE SEQUENCE</scope>
    <source>
        <strain evidence="3">NW831</strain>
    </source>
</reference>
<protein>
    <recommendedName>
        <fullName evidence="5">Double zinc ribbon family protein</fullName>
    </recommendedName>
</protein>
<organism evidence="3 4">
    <name type="scientific">Neisseria musculi</name>
    <dbReference type="NCBI Taxonomy" id="1815583"/>
    <lineage>
        <taxon>Bacteria</taxon>
        <taxon>Pseudomonadati</taxon>
        <taxon>Pseudomonadota</taxon>
        <taxon>Betaproteobacteria</taxon>
        <taxon>Neisseriales</taxon>
        <taxon>Neisseriaceae</taxon>
        <taxon>Neisseria</taxon>
    </lineage>
</organism>
<keyword evidence="4" id="KW-1185">Reference proteome</keyword>
<keyword evidence="2" id="KW-0812">Transmembrane</keyword>
<evidence type="ECO:0000256" key="1">
    <source>
        <dbReference type="SAM" id="Coils"/>
    </source>
</evidence>
<dbReference type="KEGG" id="nmus:H7A79_2615"/>
<sequence>MKMKWQARPSHSSRMPERWFRRALWLVAIVFALFLIGLGGKIIGELPTVGQYKVLHDYIDHGRFDPLEKERQAIVKQQNALGEAMEQARLALDKQQAQTQKEQERFDNWLAARAVTEQSSQNPEVIRQTLALDGLKNKEQQLQQKIDALSQQQLDSNQRHSRIQEQIDLLEQEAQERKTADDRRIELKTFLYRLALTLPLLTIAGYLFAKQRQSRWWPFVWGFIYFALFAFFVELVPYLPSYGGYVRYLVGIVITVLAGRYAITAMNRYLERKKAEEALPGNQRQQQMSYDAAQLRISKSICPGCERQLNYQQPDMDYCPHCGINLFDYCNHCKIRKSAFNRYCAGCGHPAGQPEAP</sequence>
<name>A0A7H1MEG5_9NEIS</name>
<feature type="transmembrane region" description="Helical" evidence="2">
    <location>
        <begin position="216"/>
        <end position="239"/>
    </location>
</feature>
<keyword evidence="2" id="KW-0472">Membrane</keyword>
<evidence type="ECO:0000313" key="3">
    <source>
        <dbReference type="EMBL" id="QNT60030.1"/>
    </source>
</evidence>
<gene>
    <name evidence="3" type="ORF">H7A79_2615</name>
</gene>
<keyword evidence="2" id="KW-1133">Transmembrane helix</keyword>
<keyword evidence="1" id="KW-0175">Coiled coil</keyword>
<feature type="transmembrane region" description="Helical" evidence="2">
    <location>
        <begin position="190"/>
        <end position="209"/>
    </location>
</feature>
<proteinExistence type="predicted"/>
<evidence type="ECO:0008006" key="5">
    <source>
        <dbReference type="Google" id="ProtNLM"/>
    </source>
</evidence>
<accession>A0A7H1MEG5</accession>
<feature type="transmembrane region" description="Helical" evidence="2">
    <location>
        <begin position="245"/>
        <end position="263"/>
    </location>
</feature>
<feature type="coiled-coil region" evidence="1">
    <location>
        <begin position="132"/>
        <end position="180"/>
    </location>
</feature>
<feature type="coiled-coil region" evidence="1">
    <location>
        <begin position="67"/>
        <end position="105"/>
    </location>
</feature>
<evidence type="ECO:0000256" key="2">
    <source>
        <dbReference type="SAM" id="Phobius"/>
    </source>
</evidence>
<evidence type="ECO:0000313" key="4">
    <source>
        <dbReference type="Proteomes" id="UP000516412"/>
    </source>
</evidence>
<dbReference type="AlphaFoldDB" id="A0A7H1MEG5"/>
<dbReference type="Proteomes" id="UP000516412">
    <property type="component" value="Chromosome"/>
</dbReference>
<dbReference type="RefSeq" id="WP_246407972.1">
    <property type="nucleotide sequence ID" value="NZ_CP060414.2"/>
</dbReference>
<dbReference type="EMBL" id="CP060414">
    <property type="protein sequence ID" value="QNT60030.1"/>
    <property type="molecule type" value="Genomic_DNA"/>
</dbReference>